<reference evidence="3" key="2">
    <citation type="submission" date="2020-09" db="EMBL/GenBank/DDBJ databases">
        <authorList>
            <person name="Sun Q."/>
            <person name="Zhou Y."/>
        </authorList>
    </citation>
    <scope>NUCLEOTIDE SEQUENCE</scope>
    <source>
        <strain evidence="3">CGMCC 4.7308</strain>
    </source>
</reference>
<dbReference type="RefSeq" id="WP_188941415.1">
    <property type="nucleotide sequence ID" value="NZ_BMNA01000003.1"/>
</dbReference>
<dbReference type="PROSITE" id="PS51318">
    <property type="entry name" value="TAT"/>
    <property type="match status" value="1"/>
</dbReference>
<dbReference type="InterPro" id="IPR017853">
    <property type="entry name" value="GH"/>
</dbReference>
<accession>A0A917WFT1</accession>
<dbReference type="InterPro" id="IPR015020">
    <property type="entry name" value="Rv2525c-like_Glyco_Hydro-like"/>
</dbReference>
<feature type="domain" description="Rv2525c-like glycoside hydrolase-like" evidence="2">
    <location>
        <begin position="103"/>
        <end position="219"/>
    </location>
</feature>
<evidence type="ECO:0000313" key="4">
    <source>
        <dbReference type="Proteomes" id="UP000655208"/>
    </source>
</evidence>
<feature type="signal peptide" evidence="1">
    <location>
        <begin position="1"/>
        <end position="43"/>
    </location>
</feature>
<reference evidence="3" key="1">
    <citation type="journal article" date="2014" name="Int. J. Syst. Evol. Microbiol.">
        <title>Complete genome sequence of Corynebacterium casei LMG S-19264T (=DSM 44701T), isolated from a smear-ripened cheese.</title>
        <authorList>
            <consortium name="US DOE Joint Genome Institute (JGI-PGF)"/>
            <person name="Walter F."/>
            <person name="Albersmeier A."/>
            <person name="Kalinowski J."/>
            <person name="Ruckert C."/>
        </authorList>
    </citation>
    <scope>NUCLEOTIDE SEQUENCE</scope>
    <source>
        <strain evidence="3">CGMCC 4.7308</strain>
    </source>
</reference>
<evidence type="ECO:0000313" key="3">
    <source>
        <dbReference type="EMBL" id="GGM00698.1"/>
    </source>
</evidence>
<name>A0A917WFT1_9ACTN</name>
<dbReference type="Proteomes" id="UP000655208">
    <property type="component" value="Unassembled WGS sequence"/>
</dbReference>
<dbReference type="AlphaFoldDB" id="A0A917WFT1"/>
<dbReference type="Gene3D" id="3.20.20.80">
    <property type="entry name" value="Glycosidases"/>
    <property type="match status" value="1"/>
</dbReference>
<dbReference type="EMBL" id="BMNA01000003">
    <property type="protein sequence ID" value="GGM00698.1"/>
    <property type="molecule type" value="Genomic_DNA"/>
</dbReference>
<protein>
    <recommendedName>
        <fullName evidence="2">Rv2525c-like glycoside hydrolase-like domain-containing protein</fullName>
    </recommendedName>
</protein>
<dbReference type="Pfam" id="PF08924">
    <property type="entry name" value="Rv2525c_GlyHyd-like"/>
    <property type="match status" value="1"/>
</dbReference>
<keyword evidence="1" id="KW-0732">Signal</keyword>
<feature type="chain" id="PRO_5036723941" description="Rv2525c-like glycoside hydrolase-like domain-containing protein" evidence="1">
    <location>
        <begin position="44"/>
        <end position="286"/>
    </location>
</feature>
<keyword evidence="4" id="KW-1185">Reference proteome</keyword>
<sequence length="286" mass="29136">MSIDRPRTPGAPHRRRAGRLLRSVTAAALAAGAVLLSPDVAAAAPAPAPASPVAPVAASPVAPAAASPAAPATVRAAAAGPAVRFVIGPGRRGFDSSHVETPAQLACLRNAGYAFTMIHVTGTAWRAELAAAKAITMHAVLYQGYDPSAWPTATMGTERGTIVAQKARQAGYPAGAQIFLDLEDTTTASAATLRTWVANWARAVSVRGYVPAVYVGVPQRLTAAQISALPGVQVFWRSASGSAPQVARGYVVRQTAVLKGACRIPGGIDTDVSGTDAAGHRLIGQG</sequence>
<gene>
    <name evidence="3" type="ORF">GCM10011594_20990</name>
</gene>
<dbReference type="InterPro" id="IPR006311">
    <property type="entry name" value="TAT_signal"/>
</dbReference>
<comment type="caution">
    <text evidence="3">The sequence shown here is derived from an EMBL/GenBank/DDBJ whole genome shotgun (WGS) entry which is preliminary data.</text>
</comment>
<proteinExistence type="predicted"/>
<evidence type="ECO:0000259" key="2">
    <source>
        <dbReference type="Pfam" id="PF08924"/>
    </source>
</evidence>
<organism evidence="3 4">
    <name type="scientific">Nakamurella endophytica</name>
    <dbReference type="NCBI Taxonomy" id="1748367"/>
    <lineage>
        <taxon>Bacteria</taxon>
        <taxon>Bacillati</taxon>
        <taxon>Actinomycetota</taxon>
        <taxon>Actinomycetes</taxon>
        <taxon>Nakamurellales</taxon>
        <taxon>Nakamurellaceae</taxon>
        <taxon>Nakamurella</taxon>
    </lineage>
</organism>
<evidence type="ECO:0000256" key="1">
    <source>
        <dbReference type="SAM" id="SignalP"/>
    </source>
</evidence>
<dbReference type="SUPFAM" id="SSF51445">
    <property type="entry name" value="(Trans)glycosidases"/>
    <property type="match status" value="1"/>
</dbReference>